<gene>
    <name evidence="2" type="primary">arsN2</name>
    <name evidence="2" type="ORF">ACFSTG_10660</name>
</gene>
<dbReference type="RefSeq" id="WP_380752318.1">
    <property type="nucleotide sequence ID" value="NZ_JBHULT010000009.1"/>
</dbReference>
<comment type="caution">
    <text evidence="2">The sequence shown here is derived from an EMBL/GenBank/DDBJ whole genome shotgun (WGS) entry which is preliminary data.</text>
</comment>
<dbReference type="CDD" id="cd04301">
    <property type="entry name" value="NAT_SF"/>
    <property type="match status" value="1"/>
</dbReference>
<keyword evidence="3" id="KW-1185">Reference proteome</keyword>
<dbReference type="InterPro" id="IPR016181">
    <property type="entry name" value="Acyl_CoA_acyltransferase"/>
</dbReference>
<accession>A0ABW5IY23</accession>
<evidence type="ECO:0000259" key="1">
    <source>
        <dbReference type="PROSITE" id="PS51186"/>
    </source>
</evidence>
<name>A0ABW5IY23_9FLAO</name>
<dbReference type="EMBL" id="JBHULT010000009">
    <property type="protein sequence ID" value="MFD2518356.1"/>
    <property type="molecule type" value="Genomic_DNA"/>
</dbReference>
<sequence length="145" mass="16598">MNLIIKPATHKNLDEVKDLLLENNLPTADIYERDIQFLTAMLFEETVAVIGVEIHNKNGLLRSLAVKEEYKNKGIGEMMIKELITHSFSNGLKELFLLTTTADRYFEKFFFTRVERNLVPPAIKASREFSRICPASAIVMKRPLA</sequence>
<dbReference type="PROSITE" id="PS51186">
    <property type="entry name" value="GNAT"/>
    <property type="match status" value="1"/>
</dbReference>
<reference evidence="3" key="1">
    <citation type="journal article" date="2019" name="Int. J. Syst. Evol. Microbiol.">
        <title>The Global Catalogue of Microorganisms (GCM) 10K type strain sequencing project: providing services to taxonomists for standard genome sequencing and annotation.</title>
        <authorList>
            <consortium name="The Broad Institute Genomics Platform"/>
            <consortium name="The Broad Institute Genome Sequencing Center for Infectious Disease"/>
            <person name="Wu L."/>
            <person name="Ma J."/>
        </authorList>
    </citation>
    <scope>NUCLEOTIDE SEQUENCE [LARGE SCALE GENOMIC DNA]</scope>
    <source>
        <strain evidence="3">KCTC 42585</strain>
    </source>
</reference>
<dbReference type="InterPro" id="IPR000182">
    <property type="entry name" value="GNAT_dom"/>
</dbReference>
<evidence type="ECO:0000313" key="2">
    <source>
        <dbReference type="EMBL" id="MFD2518356.1"/>
    </source>
</evidence>
<dbReference type="Gene3D" id="3.40.630.30">
    <property type="match status" value="1"/>
</dbReference>
<dbReference type="SUPFAM" id="SSF55729">
    <property type="entry name" value="Acyl-CoA N-acyltransferases (Nat)"/>
    <property type="match status" value="1"/>
</dbReference>
<dbReference type="Pfam" id="PF00583">
    <property type="entry name" value="Acetyltransf_1"/>
    <property type="match status" value="1"/>
</dbReference>
<protein>
    <submittedName>
        <fullName evidence="2">Arsenic resistance N-acetyltransferase ArsN2</fullName>
    </submittedName>
</protein>
<evidence type="ECO:0000313" key="3">
    <source>
        <dbReference type="Proteomes" id="UP001597468"/>
    </source>
</evidence>
<organism evidence="2 3">
    <name type="scientific">Salinimicrobium flavum</name>
    <dbReference type="NCBI Taxonomy" id="1737065"/>
    <lineage>
        <taxon>Bacteria</taxon>
        <taxon>Pseudomonadati</taxon>
        <taxon>Bacteroidota</taxon>
        <taxon>Flavobacteriia</taxon>
        <taxon>Flavobacteriales</taxon>
        <taxon>Flavobacteriaceae</taxon>
        <taxon>Salinimicrobium</taxon>
    </lineage>
</organism>
<proteinExistence type="predicted"/>
<feature type="domain" description="N-acetyltransferase" evidence="1">
    <location>
        <begin position="3"/>
        <end position="145"/>
    </location>
</feature>
<dbReference type="Proteomes" id="UP001597468">
    <property type="component" value="Unassembled WGS sequence"/>
</dbReference>
<dbReference type="NCBIfam" id="NF040501">
    <property type="entry name" value="resist_ArsN2"/>
    <property type="match status" value="1"/>
</dbReference>